<evidence type="ECO:0000313" key="3">
    <source>
        <dbReference type="Proteomes" id="UP000599109"/>
    </source>
</evidence>
<reference evidence="2 3" key="1">
    <citation type="journal article" date="2017" name="Int. J. Syst. Evol. Microbiol.">
        <title>Ramlibacter monticola sp. nov., isolated from forest soil.</title>
        <authorList>
            <person name="Chaudhary D.K."/>
            <person name="Kim J."/>
        </authorList>
    </citation>
    <scope>NUCLEOTIDE SEQUENCE [LARGE SCALE GENOMIC DNA]</scope>
    <source>
        <strain evidence="2 3">KACC 19175</strain>
    </source>
</reference>
<evidence type="ECO:0008006" key="4">
    <source>
        <dbReference type="Google" id="ProtNLM"/>
    </source>
</evidence>
<gene>
    <name evidence="2" type="ORF">JJ685_10950</name>
</gene>
<organism evidence="2 3">
    <name type="scientific">Ramlibacter monticola</name>
    <dbReference type="NCBI Taxonomy" id="1926872"/>
    <lineage>
        <taxon>Bacteria</taxon>
        <taxon>Pseudomonadati</taxon>
        <taxon>Pseudomonadota</taxon>
        <taxon>Betaproteobacteria</taxon>
        <taxon>Burkholderiales</taxon>
        <taxon>Comamonadaceae</taxon>
        <taxon>Ramlibacter</taxon>
    </lineage>
</organism>
<protein>
    <recommendedName>
        <fullName evidence="4">Lipoprotein</fullName>
    </recommendedName>
</protein>
<keyword evidence="3" id="KW-1185">Reference proteome</keyword>
<name>A0A937CTI8_9BURK</name>
<comment type="caution">
    <text evidence="2">The sequence shown here is derived from an EMBL/GenBank/DDBJ whole genome shotgun (WGS) entry which is preliminary data.</text>
</comment>
<evidence type="ECO:0000313" key="2">
    <source>
        <dbReference type="EMBL" id="MBL0391653.1"/>
    </source>
</evidence>
<feature type="chain" id="PRO_5037659081" description="Lipoprotein" evidence="1">
    <location>
        <begin position="23"/>
        <end position="191"/>
    </location>
</feature>
<dbReference type="EMBL" id="JAEQNE010000002">
    <property type="protein sequence ID" value="MBL0391653.1"/>
    <property type="molecule type" value="Genomic_DNA"/>
</dbReference>
<sequence length="191" mass="20926">MKKLLAILLVLLLAGCAAVVKVDGDQLVNNKLSVKLPEAWNKLNYPGQPYEVWTQEGASLDQLRLWAGVQPGKQIVTMPPAAAGQKDARAPTFTSGMTPDQLVSLFEIMYSADGSQVKITRIEPATFAGGSGVRFEFQVTVKKTDLQMRGMGWATVRNQELYAATYHAPELSFFKRLAPKAEAVVKTAMIR</sequence>
<keyword evidence="1" id="KW-0732">Signal</keyword>
<evidence type="ECO:0000256" key="1">
    <source>
        <dbReference type="SAM" id="SignalP"/>
    </source>
</evidence>
<dbReference type="PROSITE" id="PS51257">
    <property type="entry name" value="PROKAR_LIPOPROTEIN"/>
    <property type="match status" value="1"/>
</dbReference>
<accession>A0A937CTI8</accession>
<proteinExistence type="predicted"/>
<dbReference type="Proteomes" id="UP000599109">
    <property type="component" value="Unassembled WGS sequence"/>
</dbReference>
<dbReference type="RefSeq" id="WP_201674266.1">
    <property type="nucleotide sequence ID" value="NZ_JAEQNE010000002.1"/>
</dbReference>
<feature type="signal peptide" evidence="1">
    <location>
        <begin position="1"/>
        <end position="22"/>
    </location>
</feature>
<dbReference type="AlphaFoldDB" id="A0A937CTI8"/>